<dbReference type="Gene3D" id="3.40.30.10">
    <property type="entry name" value="Glutaredoxin"/>
    <property type="match status" value="1"/>
</dbReference>
<evidence type="ECO:0000313" key="2">
    <source>
        <dbReference type="EMBL" id="KJY61141.1"/>
    </source>
</evidence>
<name>A0A0F4LUC8_9LACO</name>
<dbReference type="AlphaFoldDB" id="A0A0F4LUC8"/>
<dbReference type="Proteomes" id="UP000033682">
    <property type="component" value="Unassembled WGS sequence"/>
</dbReference>
<gene>
    <name evidence="2" type="ORF">JF72_04180</name>
</gene>
<dbReference type="RefSeq" id="WP_046306439.1">
    <property type="nucleotide sequence ID" value="NZ_KQ034000.1"/>
</dbReference>
<dbReference type="Pfam" id="PF13743">
    <property type="entry name" value="Thioredoxin_5"/>
    <property type="match status" value="1"/>
</dbReference>
<sequence>MFEIFLFVNPIGVYCYDTEVSVKKTVDELDISSSFHFIPITNSKVIRDDIIRRKTCGQTINDIPEYTMAAYQALRNYHAIKLKYGNKKARSYLVNLQRAVSKNFSVYSQNLPKSVAVDLGLNYKRICDPKINKYIDDSIEQDKELARKFNIQTIPTTIFFNESGDDNGLLVEGTIAHDKLLALLKNIYCNEPQKEEQEKEQVGNSYRPRRHLRLM</sequence>
<organism evidence="2 3">
    <name type="scientific">Lactobacillus apis</name>
    <dbReference type="NCBI Taxonomy" id="303541"/>
    <lineage>
        <taxon>Bacteria</taxon>
        <taxon>Bacillati</taxon>
        <taxon>Bacillota</taxon>
        <taxon>Bacilli</taxon>
        <taxon>Lactobacillales</taxon>
        <taxon>Lactobacillaceae</taxon>
        <taxon>Lactobacillus</taxon>
    </lineage>
</organism>
<dbReference type="InterPro" id="IPR036249">
    <property type="entry name" value="Thioredoxin-like_sf"/>
</dbReference>
<evidence type="ECO:0000256" key="1">
    <source>
        <dbReference type="SAM" id="MobiDB-lite"/>
    </source>
</evidence>
<protein>
    <recommendedName>
        <fullName evidence="4">DsbA family protein</fullName>
    </recommendedName>
</protein>
<feature type="region of interest" description="Disordered" evidence="1">
    <location>
        <begin position="194"/>
        <end position="215"/>
    </location>
</feature>
<evidence type="ECO:0008006" key="4">
    <source>
        <dbReference type="Google" id="ProtNLM"/>
    </source>
</evidence>
<keyword evidence="3" id="KW-1185">Reference proteome</keyword>
<dbReference type="STRING" id="303541.JF72_04180"/>
<dbReference type="EMBL" id="JXLG01000005">
    <property type="protein sequence ID" value="KJY61141.1"/>
    <property type="molecule type" value="Genomic_DNA"/>
</dbReference>
<accession>A0A0F4LUC8</accession>
<reference evidence="2 3" key="1">
    <citation type="submission" date="2015-01" db="EMBL/GenBank/DDBJ databases">
        <title>Comparative genomics of the lactic acid bacteria isolated from the honey bee gut.</title>
        <authorList>
            <person name="Ellegaard K.M."/>
            <person name="Tamarit D."/>
            <person name="Javelind E."/>
            <person name="Olofsson T."/>
            <person name="Andersson S.G."/>
            <person name="Vasquez A."/>
        </authorList>
    </citation>
    <scope>NUCLEOTIDE SEQUENCE [LARGE SCALE GENOMIC DNA]</scope>
    <source>
        <strain evidence="2 3">Hma11</strain>
    </source>
</reference>
<dbReference type="SUPFAM" id="SSF52833">
    <property type="entry name" value="Thioredoxin-like"/>
    <property type="match status" value="1"/>
</dbReference>
<evidence type="ECO:0000313" key="3">
    <source>
        <dbReference type="Proteomes" id="UP000033682"/>
    </source>
</evidence>
<dbReference type="PATRIC" id="fig|303541.3.peg.567"/>
<proteinExistence type="predicted"/>
<dbReference type="HOGENOM" id="CLU_093802_0_0_9"/>
<comment type="caution">
    <text evidence="2">The sequence shown here is derived from an EMBL/GenBank/DDBJ whole genome shotgun (WGS) entry which is preliminary data.</text>
</comment>